<comment type="caution">
    <text evidence="3">The sequence shown here is derived from an EMBL/GenBank/DDBJ whole genome shotgun (WGS) entry which is preliminary data.</text>
</comment>
<sequence length="129" mass="14426">MRYTFMSMIALVGTLAASFPIAKDTVGREGICESKVNKDKLVQHCMKNVKFSLSSEDQPETWNKKIARCEKRINDWISEKSKNNPICSGNSNGKTETTKSPNEETEGTKPQIEKNESPNKEAEKVNASN</sequence>
<accession>A0AAJ0CLU7</accession>
<name>A0AAJ0CLU7_9HYPO</name>
<organism evidence="3 4">
    <name type="scientific">Conoideocrella luteorostrata</name>
    <dbReference type="NCBI Taxonomy" id="1105319"/>
    <lineage>
        <taxon>Eukaryota</taxon>
        <taxon>Fungi</taxon>
        <taxon>Dikarya</taxon>
        <taxon>Ascomycota</taxon>
        <taxon>Pezizomycotina</taxon>
        <taxon>Sordariomycetes</taxon>
        <taxon>Hypocreomycetidae</taxon>
        <taxon>Hypocreales</taxon>
        <taxon>Clavicipitaceae</taxon>
        <taxon>Conoideocrella</taxon>
    </lineage>
</organism>
<protein>
    <recommendedName>
        <fullName evidence="5">Secreted protein</fullName>
    </recommendedName>
</protein>
<dbReference type="Proteomes" id="UP001251528">
    <property type="component" value="Unassembled WGS sequence"/>
</dbReference>
<evidence type="ECO:0008006" key="5">
    <source>
        <dbReference type="Google" id="ProtNLM"/>
    </source>
</evidence>
<feature type="chain" id="PRO_5042469850" description="Secreted protein" evidence="2">
    <location>
        <begin position="17"/>
        <end position="129"/>
    </location>
</feature>
<evidence type="ECO:0000256" key="2">
    <source>
        <dbReference type="SAM" id="SignalP"/>
    </source>
</evidence>
<feature type="signal peptide" evidence="2">
    <location>
        <begin position="1"/>
        <end position="16"/>
    </location>
</feature>
<feature type="compositionally biased region" description="Polar residues" evidence="1">
    <location>
        <begin position="83"/>
        <end position="100"/>
    </location>
</feature>
<evidence type="ECO:0000313" key="3">
    <source>
        <dbReference type="EMBL" id="KAK2594004.1"/>
    </source>
</evidence>
<dbReference type="AlphaFoldDB" id="A0AAJ0CLU7"/>
<evidence type="ECO:0000313" key="4">
    <source>
        <dbReference type="Proteomes" id="UP001251528"/>
    </source>
</evidence>
<reference evidence="3" key="1">
    <citation type="submission" date="2023-06" db="EMBL/GenBank/DDBJ databases">
        <title>Conoideocrella luteorostrata (Hypocreales: Clavicipitaceae), a potential biocontrol fungus for elongate hemlock scale in United States Christmas tree production areas.</title>
        <authorList>
            <person name="Barrett H."/>
            <person name="Lovett B."/>
            <person name="Macias A.M."/>
            <person name="Stajich J.E."/>
            <person name="Kasson M.T."/>
        </authorList>
    </citation>
    <scope>NUCLEOTIDE SEQUENCE</scope>
    <source>
        <strain evidence="3">ARSEF 14590</strain>
    </source>
</reference>
<keyword evidence="2" id="KW-0732">Signal</keyword>
<keyword evidence="4" id="KW-1185">Reference proteome</keyword>
<dbReference type="EMBL" id="JASWJB010000185">
    <property type="protein sequence ID" value="KAK2594004.1"/>
    <property type="molecule type" value="Genomic_DNA"/>
</dbReference>
<gene>
    <name evidence="3" type="ORF">QQS21_008266</name>
</gene>
<feature type="region of interest" description="Disordered" evidence="1">
    <location>
        <begin position="80"/>
        <end position="129"/>
    </location>
</feature>
<feature type="compositionally biased region" description="Basic and acidic residues" evidence="1">
    <location>
        <begin position="111"/>
        <end position="129"/>
    </location>
</feature>
<proteinExistence type="predicted"/>
<evidence type="ECO:0000256" key="1">
    <source>
        <dbReference type="SAM" id="MobiDB-lite"/>
    </source>
</evidence>